<feature type="region of interest" description="Disordered" evidence="1">
    <location>
        <begin position="33"/>
        <end position="53"/>
    </location>
</feature>
<dbReference type="PROSITE" id="PS51257">
    <property type="entry name" value="PROKAR_LIPOPROTEIN"/>
    <property type="match status" value="1"/>
</dbReference>
<sequence>MRKLFIMTLGLYCAVALMGCKADAAKTSESKTAIESQTSSVATTDTSVAQSGEDAPVVGGWSINEKLSPSDNSDAMRAFDMAVKNLEGYSYEVVAVLGSQTVSGTNYSYLCKGIAVTPDAKAEYAVVNVYEDLSGNSKITGSLELLEGKEGWEYNEGSAKLEDNADAKTAFDKSLEALAGANYEPIAYIGKKDNSYAILAKISTEGSDSQTTISMVYVTSTDSGAMIDDIKDVDISM</sequence>
<reference evidence="3 4" key="1">
    <citation type="submission" date="2018-11" db="EMBL/GenBank/DDBJ databases">
        <title>Genome sequencing of Lachnoanaerobaculum orale DSM 24553T.</title>
        <authorList>
            <person name="Kook J.-K."/>
            <person name="Park S.-N."/>
            <person name="Lim Y.K."/>
        </authorList>
    </citation>
    <scope>NUCLEOTIDE SEQUENCE [LARGE SCALE GENOMIC DNA]</scope>
    <source>
        <strain evidence="3 4">DSM 24553</strain>
    </source>
</reference>
<accession>A0A3P3Q6J0</accession>
<evidence type="ECO:0000313" key="4">
    <source>
        <dbReference type="Proteomes" id="UP000276982"/>
    </source>
</evidence>
<dbReference type="Proteomes" id="UP000276982">
    <property type="component" value="Unassembled WGS sequence"/>
</dbReference>
<keyword evidence="2" id="KW-0732">Signal</keyword>
<dbReference type="AlphaFoldDB" id="A0A3P3Q6J0"/>
<protein>
    <recommendedName>
        <fullName evidence="5">DUF5067 domain-containing protein</fullName>
    </recommendedName>
</protein>
<feature type="compositionally biased region" description="Low complexity" evidence="1">
    <location>
        <begin position="36"/>
        <end position="51"/>
    </location>
</feature>
<organism evidence="3 4">
    <name type="scientific">Lachnoanaerobaculum orale</name>
    <dbReference type="NCBI Taxonomy" id="979627"/>
    <lineage>
        <taxon>Bacteria</taxon>
        <taxon>Bacillati</taxon>
        <taxon>Bacillota</taxon>
        <taxon>Clostridia</taxon>
        <taxon>Lachnospirales</taxon>
        <taxon>Lachnospiraceae</taxon>
        <taxon>Lachnoanaerobaculum</taxon>
    </lineage>
</organism>
<name>A0A3P3Q6J0_9FIRM</name>
<dbReference type="RefSeq" id="WP_124951141.1">
    <property type="nucleotide sequence ID" value="NZ_RRCM01000001.1"/>
</dbReference>
<keyword evidence="4" id="KW-1185">Reference proteome</keyword>
<evidence type="ECO:0008006" key="5">
    <source>
        <dbReference type="Google" id="ProtNLM"/>
    </source>
</evidence>
<proteinExistence type="predicted"/>
<evidence type="ECO:0000256" key="2">
    <source>
        <dbReference type="SAM" id="SignalP"/>
    </source>
</evidence>
<feature type="signal peptide" evidence="2">
    <location>
        <begin position="1"/>
        <end position="24"/>
    </location>
</feature>
<comment type="caution">
    <text evidence="3">The sequence shown here is derived from an EMBL/GenBank/DDBJ whole genome shotgun (WGS) entry which is preliminary data.</text>
</comment>
<evidence type="ECO:0000256" key="1">
    <source>
        <dbReference type="SAM" id="MobiDB-lite"/>
    </source>
</evidence>
<evidence type="ECO:0000313" key="3">
    <source>
        <dbReference type="EMBL" id="RRJ16019.1"/>
    </source>
</evidence>
<feature type="chain" id="PRO_5018226659" description="DUF5067 domain-containing protein" evidence="2">
    <location>
        <begin position="25"/>
        <end position="237"/>
    </location>
</feature>
<gene>
    <name evidence="3" type="ORF">EHW90_03020</name>
</gene>
<dbReference type="EMBL" id="RRCM01000001">
    <property type="protein sequence ID" value="RRJ16019.1"/>
    <property type="molecule type" value="Genomic_DNA"/>
</dbReference>